<gene>
    <name evidence="1" type="ORF">DM02DRAFT_484421</name>
</gene>
<evidence type="ECO:0000313" key="2">
    <source>
        <dbReference type="Proteomes" id="UP000244855"/>
    </source>
</evidence>
<protein>
    <submittedName>
        <fullName evidence="1">Uncharacterized protein</fullName>
    </submittedName>
</protein>
<accession>A0A2V1DCM6</accession>
<name>A0A2V1DCM6_9PLEO</name>
<keyword evidence="2" id="KW-1185">Reference proteome</keyword>
<sequence length="191" mass="21391">ESPVSDHRRKLSFKFPVRPTDSTSIDSTATSLVSSSTLPEEGLSLLEMKERDLEYKHRHTFIGTASLDDLLDRLEISATHKSTKTGVIKAFIHLASTEQILARQSSPTSDGWEFVQRTVSDMSPASDDYLMQSHVRLGVISLQSFLEMVPWDDGDQTDTVNVVDAFCAASHLDQSLSRESKARAFRSWMVR</sequence>
<feature type="non-terminal residue" evidence="1">
    <location>
        <position position="191"/>
    </location>
</feature>
<proteinExistence type="predicted"/>
<reference evidence="1 2" key="1">
    <citation type="journal article" date="2018" name="Sci. Rep.">
        <title>Comparative genomics provides insights into the lifestyle and reveals functional heterogeneity of dark septate endophytic fungi.</title>
        <authorList>
            <person name="Knapp D.G."/>
            <person name="Nemeth J.B."/>
            <person name="Barry K."/>
            <person name="Hainaut M."/>
            <person name="Henrissat B."/>
            <person name="Johnson J."/>
            <person name="Kuo A."/>
            <person name="Lim J.H.P."/>
            <person name="Lipzen A."/>
            <person name="Nolan M."/>
            <person name="Ohm R.A."/>
            <person name="Tamas L."/>
            <person name="Grigoriev I.V."/>
            <person name="Spatafora J.W."/>
            <person name="Nagy L.G."/>
            <person name="Kovacs G.M."/>
        </authorList>
    </citation>
    <scope>NUCLEOTIDE SEQUENCE [LARGE SCALE GENOMIC DNA]</scope>
    <source>
        <strain evidence="1 2">DSE2036</strain>
    </source>
</reference>
<feature type="non-terminal residue" evidence="1">
    <location>
        <position position="1"/>
    </location>
</feature>
<dbReference type="OrthoDB" id="3786670at2759"/>
<evidence type="ECO:0000313" key="1">
    <source>
        <dbReference type="EMBL" id="PVH95850.1"/>
    </source>
</evidence>
<organism evidence="1 2">
    <name type="scientific">Periconia macrospinosa</name>
    <dbReference type="NCBI Taxonomy" id="97972"/>
    <lineage>
        <taxon>Eukaryota</taxon>
        <taxon>Fungi</taxon>
        <taxon>Dikarya</taxon>
        <taxon>Ascomycota</taxon>
        <taxon>Pezizomycotina</taxon>
        <taxon>Dothideomycetes</taxon>
        <taxon>Pleosporomycetidae</taxon>
        <taxon>Pleosporales</taxon>
        <taxon>Massarineae</taxon>
        <taxon>Periconiaceae</taxon>
        <taxon>Periconia</taxon>
    </lineage>
</organism>
<dbReference type="Proteomes" id="UP000244855">
    <property type="component" value="Unassembled WGS sequence"/>
</dbReference>
<dbReference type="AlphaFoldDB" id="A0A2V1DCM6"/>
<dbReference type="EMBL" id="KZ805482">
    <property type="protein sequence ID" value="PVH95850.1"/>
    <property type="molecule type" value="Genomic_DNA"/>
</dbReference>